<evidence type="ECO:0000313" key="3">
    <source>
        <dbReference type="EMBL" id="KIK07299.1"/>
    </source>
</evidence>
<feature type="transmembrane region" description="Helical" evidence="2">
    <location>
        <begin position="12"/>
        <end position="31"/>
    </location>
</feature>
<feature type="compositionally biased region" description="Polar residues" evidence="1">
    <location>
        <begin position="311"/>
        <end position="354"/>
    </location>
</feature>
<gene>
    <name evidence="3" type="ORF">K443DRAFT_202837</name>
</gene>
<feature type="compositionally biased region" description="Gly residues" evidence="1">
    <location>
        <begin position="281"/>
        <end position="293"/>
    </location>
</feature>
<evidence type="ECO:0000256" key="1">
    <source>
        <dbReference type="SAM" id="MobiDB-lite"/>
    </source>
</evidence>
<dbReference type="GO" id="GO:0032153">
    <property type="term" value="C:cell division site"/>
    <property type="evidence" value="ECO:0007669"/>
    <property type="project" value="TreeGrafter"/>
</dbReference>
<feature type="compositionally biased region" description="Polar residues" evidence="1">
    <location>
        <begin position="366"/>
        <end position="400"/>
    </location>
</feature>
<dbReference type="InterPro" id="IPR051380">
    <property type="entry name" value="pH-response_reg_palI/RIM9"/>
</dbReference>
<protein>
    <recommendedName>
        <fullName evidence="5">Pali-domain-containing protein</fullName>
    </recommendedName>
</protein>
<dbReference type="PANTHER" id="PTHR28013:SF4">
    <property type="entry name" value="MARVEL DOMAIN-CONTAINING PROTEIN"/>
    <property type="match status" value="1"/>
</dbReference>
<evidence type="ECO:0000256" key="2">
    <source>
        <dbReference type="SAM" id="Phobius"/>
    </source>
</evidence>
<name>A0A0C9Y009_9AGAR</name>
<feature type="transmembrane region" description="Helical" evidence="2">
    <location>
        <begin position="136"/>
        <end position="158"/>
    </location>
</feature>
<keyword evidence="4" id="KW-1185">Reference proteome</keyword>
<feature type="region of interest" description="Disordered" evidence="1">
    <location>
        <begin position="541"/>
        <end position="582"/>
    </location>
</feature>
<dbReference type="GO" id="GO:0035838">
    <property type="term" value="C:growing cell tip"/>
    <property type="evidence" value="ECO:0007669"/>
    <property type="project" value="TreeGrafter"/>
</dbReference>
<organism evidence="3 4">
    <name type="scientific">Laccaria amethystina LaAM-08-1</name>
    <dbReference type="NCBI Taxonomy" id="1095629"/>
    <lineage>
        <taxon>Eukaryota</taxon>
        <taxon>Fungi</taxon>
        <taxon>Dikarya</taxon>
        <taxon>Basidiomycota</taxon>
        <taxon>Agaricomycotina</taxon>
        <taxon>Agaricomycetes</taxon>
        <taxon>Agaricomycetidae</taxon>
        <taxon>Agaricales</taxon>
        <taxon>Agaricineae</taxon>
        <taxon>Hydnangiaceae</taxon>
        <taxon>Laccaria</taxon>
    </lineage>
</organism>
<evidence type="ECO:0000313" key="4">
    <source>
        <dbReference type="Proteomes" id="UP000054477"/>
    </source>
</evidence>
<reference evidence="3 4" key="1">
    <citation type="submission" date="2014-04" db="EMBL/GenBank/DDBJ databases">
        <authorList>
            <consortium name="DOE Joint Genome Institute"/>
            <person name="Kuo A."/>
            <person name="Kohler A."/>
            <person name="Nagy L.G."/>
            <person name="Floudas D."/>
            <person name="Copeland A."/>
            <person name="Barry K.W."/>
            <person name="Cichocki N."/>
            <person name="Veneault-Fourrey C."/>
            <person name="LaButti K."/>
            <person name="Lindquist E.A."/>
            <person name="Lipzen A."/>
            <person name="Lundell T."/>
            <person name="Morin E."/>
            <person name="Murat C."/>
            <person name="Sun H."/>
            <person name="Tunlid A."/>
            <person name="Henrissat B."/>
            <person name="Grigoriev I.V."/>
            <person name="Hibbett D.S."/>
            <person name="Martin F."/>
            <person name="Nordberg H.P."/>
            <person name="Cantor M.N."/>
            <person name="Hua S.X."/>
        </authorList>
    </citation>
    <scope>NUCLEOTIDE SEQUENCE [LARGE SCALE GENOMIC DNA]</scope>
    <source>
        <strain evidence="3 4">LaAM-08-1</strain>
    </source>
</reference>
<sequence>MGFLRPATPGFIVTLVATILLAVVSFCVPYFKSIYFLKAVISVSGISGNVTFGTLGYCLELTNGTTCSKPSIGYQLDINSLVGNKLPVKIPQVAVKWLTYALFLHVVALILSAGSAVFGLLAHVREMSMTCCSTCISGFAAAVAMIAFIFDIAFFFVAKARINAVGSAQIGSAIWLTLAAWILLFFSGCFYTLGRCCLNNRGPRGGKRDWGRNDPEAVPPPSNGYAEQMRLDAVKAEADRKARQKVAEGGLPAFHETQPLTGRVEGDHVYIDDDSVPAPGSPGGRPGQGGHYPAGGYVPGQPGSRTVDDYYNTSHPNTSGSTATYPPQPNQPHRQNSTQTGYAPSSYGNTSIASSPPPHQPHRQASGYNANASYGQNPPTHAPSLTSSPPPIQQYSTTPHQYGADPYANSGYDYGHTAGGTSYHTAASHGQQYSQYDPYNHQPQGNYLASSFNPETYNNTSQMVNTAAGYSSAPNPYYGSSSPAPLQHPQPERSYTLGGDGYGASAVPPLAEHNTTYYHYGGEPTATSAPPIDTNVGTVPVVRTSPVKGPRSQLVVLEPPHEDLPPGYEPGSSDVVGQWGKR</sequence>
<dbReference type="OrthoDB" id="3365245at2759"/>
<dbReference type="Pfam" id="PF06687">
    <property type="entry name" value="SUR7"/>
    <property type="match status" value="1"/>
</dbReference>
<proteinExistence type="predicted"/>
<keyword evidence="2" id="KW-1133">Transmembrane helix</keyword>
<feature type="transmembrane region" description="Helical" evidence="2">
    <location>
        <begin position="97"/>
        <end position="124"/>
    </location>
</feature>
<dbReference type="PANTHER" id="PTHR28013">
    <property type="entry name" value="PROTEIN DCV1-RELATED"/>
    <property type="match status" value="1"/>
</dbReference>
<dbReference type="Proteomes" id="UP000054477">
    <property type="component" value="Unassembled WGS sequence"/>
</dbReference>
<dbReference type="HOGENOM" id="CLU_032840_0_0_1"/>
<reference evidence="4" key="2">
    <citation type="submission" date="2015-01" db="EMBL/GenBank/DDBJ databases">
        <title>Evolutionary Origins and Diversification of the Mycorrhizal Mutualists.</title>
        <authorList>
            <consortium name="DOE Joint Genome Institute"/>
            <consortium name="Mycorrhizal Genomics Consortium"/>
            <person name="Kohler A."/>
            <person name="Kuo A."/>
            <person name="Nagy L.G."/>
            <person name="Floudas D."/>
            <person name="Copeland A."/>
            <person name="Barry K.W."/>
            <person name="Cichocki N."/>
            <person name="Veneault-Fourrey C."/>
            <person name="LaButti K."/>
            <person name="Lindquist E.A."/>
            <person name="Lipzen A."/>
            <person name="Lundell T."/>
            <person name="Morin E."/>
            <person name="Murat C."/>
            <person name="Riley R."/>
            <person name="Ohm R."/>
            <person name="Sun H."/>
            <person name="Tunlid A."/>
            <person name="Henrissat B."/>
            <person name="Grigoriev I.V."/>
            <person name="Hibbett D.S."/>
            <person name="Martin F."/>
        </authorList>
    </citation>
    <scope>NUCLEOTIDE SEQUENCE [LARGE SCALE GENOMIC DNA]</scope>
    <source>
        <strain evidence="4">LaAM-08-1</strain>
    </source>
</reference>
<feature type="region of interest" description="Disordered" evidence="1">
    <location>
        <begin position="204"/>
        <end position="404"/>
    </location>
</feature>
<dbReference type="STRING" id="1095629.A0A0C9Y009"/>
<feature type="compositionally biased region" description="Basic and acidic residues" evidence="1">
    <location>
        <begin position="206"/>
        <end position="215"/>
    </location>
</feature>
<feature type="compositionally biased region" description="Basic and acidic residues" evidence="1">
    <location>
        <begin position="229"/>
        <end position="241"/>
    </location>
</feature>
<accession>A0A0C9Y009</accession>
<dbReference type="GO" id="GO:0005886">
    <property type="term" value="C:plasma membrane"/>
    <property type="evidence" value="ECO:0007669"/>
    <property type="project" value="InterPro"/>
</dbReference>
<keyword evidence="2" id="KW-0472">Membrane</keyword>
<dbReference type="EMBL" id="KN838548">
    <property type="protein sequence ID" value="KIK07299.1"/>
    <property type="molecule type" value="Genomic_DNA"/>
</dbReference>
<evidence type="ECO:0008006" key="5">
    <source>
        <dbReference type="Google" id="ProtNLM"/>
    </source>
</evidence>
<dbReference type="InterPro" id="IPR009571">
    <property type="entry name" value="SUR7/Rim9-like_fungi"/>
</dbReference>
<dbReference type="AlphaFoldDB" id="A0A0C9Y009"/>
<feature type="transmembrane region" description="Helical" evidence="2">
    <location>
        <begin position="170"/>
        <end position="193"/>
    </location>
</feature>
<keyword evidence="2" id="KW-0812">Transmembrane</keyword>